<dbReference type="Proteomes" id="UP000550729">
    <property type="component" value="Unassembled WGS sequence"/>
</dbReference>
<sequence>MRTAVTFRLQTINSSAAAVAASARRSHACSCIWTTLVPWTAMPLSSPRAAPGVEAFGVDVLGSSAT</sequence>
<proteinExistence type="predicted"/>
<name>A0A848L052_9ACTN</name>
<dbReference type="AlphaFoldDB" id="A0A848L052"/>
<evidence type="ECO:0000313" key="1">
    <source>
        <dbReference type="EMBL" id="NMO01068.1"/>
    </source>
</evidence>
<dbReference type="RefSeq" id="WP_170193575.1">
    <property type="nucleotide sequence ID" value="NZ_JABBNB010000006.1"/>
</dbReference>
<dbReference type="EMBL" id="JABBNB010000006">
    <property type="protein sequence ID" value="NMO01068.1"/>
    <property type="molecule type" value="Genomic_DNA"/>
</dbReference>
<comment type="caution">
    <text evidence="1">The sequence shown here is derived from an EMBL/GenBank/DDBJ whole genome shotgun (WGS) entry which is preliminary data.</text>
</comment>
<reference evidence="1 2" key="1">
    <citation type="submission" date="2020-04" db="EMBL/GenBank/DDBJ databases">
        <title>Gordonia sp. nov. TBRC 11910.</title>
        <authorList>
            <person name="Suriyachadkun C."/>
        </authorList>
    </citation>
    <scope>NUCLEOTIDE SEQUENCE [LARGE SCALE GENOMIC DNA]</scope>
    <source>
        <strain evidence="1 2">TBRC 11910</strain>
    </source>
</reference>
<protein>
    <submittedName>
        <fullName evidence="1">Uncharacterized protein</fullName>
    </submittedName>
</protein>
<keyword evidence="2" id="KW-1185">Reference proteome</keyword>
<accession>A0A848L052</accession>
<gene>
    <name evidence="1" type="ORF">HH308_07545</name>
</gene>
<organism evidence="1 2">
    <name type="scientific">Gordonia asplenii</name>
    <dbReference type="NCBI Taxonomy" id="2725283"/>
    <lineage>
        <taxon>Bacteria</taxon>
        <taxon>Bacillati</taxon>
        <taxon>Actinomycetota</taxon>
        <taxon>Actinomycetes</taxon>
        <taxon>Mycobacteriales</taxon>
        <taxon>Gordoniaceae</taxon>
        <taxon>Gordonia</taxon>
    </lineage>
</organism>
<evidence type="ECO:0000313" key="2">
    <source>
        <dbReference type="Proteomes" id="UP000550729"/>
    </source>
</evidence>